<gene>
    <name evidence="2" type="primary">ORF186693</name>
</gene>
<sequence length="443" mass="49973">MNKSQNTTAQRQSSVLDGRCHISYDIAMKKYHNDIGIRLSKMLIQEQYASDSDVRLSQDFCMLTIDTRNLKSLKHETNPTIVGEVNRGEDADLSLTNVTSSYSTTSEANTSLSTSKEQENCPRKKRLLFDKFTCSLFLRKHMCSRCKRKSRSCVSNKTFSGTEKRYICCRCRKSSQSTKNIFDLQSKSKNCANLNSTTVQSIVSPIKDRAHIPRKNIKDSGYDTVTSCSTVASAYSAFSTPANMRQNINKDGVPVKTVLFGDQGRNSELRASIYKFNNYSAKNEPAVHIPCVYSDSDLTAEDVADIELKFSNFPPAGQQESSEDELTQTKQRNTRKYDGYLPELDHNTWGKKNSRPAIPEMNHNTWGQNISRPALSDTSNIDDTSENGDYCYFPPRIIRVSQSEKISNSSQKSCYTCDSTSKPCFRLPWEGGWICEDCLDGLH</sequence>
<feature type="region of interest" description="Disordered" evidence="1">
    <location>
        <begin position="312"/>
        <end position="342"/>
    </location>
</feature>
<organism evidence="2">
    <name type="scientific">Arion vulgaris</name>
    <dbReference type="NCBI Taxonomy" id="1028688"/>
    <lineage>
        <taxon>Eukaryota</taxon>
        <taxon>Metazoa</taxon>
        <taxon>Spiralia</taxon>
        <taxon>Lophotrochozoa</taxon>
        <taxon>Mollusca</taxon>
        <taxon>Gastropoda</taxon>
        <taxon>Heterobranchia</taxon>
        <taxon>Euthyneura</taxon>
        <taxon>Panpulmonata</taxon>
        <taxon>Eupulmonata</taxon>
        <taxon>Stylommatophora</taxon>
        <taxon>Helicina</taxon>
        <taxon>Arionoidea</taxon>
        <taxon>Arionidae</taxon>
        <taxon>Arion</taxon>
    </lineage>
</organism>
<protein>
    <submittedName>
        <fullName evidence="2">Uncharacterized protein</fullName>
    </submittedName>
</protein>
<name>A0A0B7BII0_9EUPU</name>
<evidence type="ECO:0000313" key="2">
    <source>
        <dbReference type="EMBL" id="CEK92126.1"/>
    </source>
</evidence>
<reference evidence="2" key="1">
    <citation type="submission" date="2014-12" db="EMBL/GenBank/DDBJ databases">
        <title>Insight into the proteome of Arion vulgaris.</title>
        <authorList>
            <person name="Aradska J."/>
            <person name="Bulat T."/>
            <person name="Smidak R."/>
            <person name="Sarate P."/>
            <person name="Gangsoo J."/>
            <person name="Sialana F."/>
            <person name="Bilban M."/>
            <person name="Lubec G."/>
        </authorList>
    </citation>
    <scope>NUCLEOTIDE SEQUENCE</scope>
    <source>
        <tissue evidence="2">Skin</tissue>
    </source>
</reference>
<dbReference type="EMBL" id="HACG01045261">
    <property type="protein sequence ID" value="CEK92126.1"/>
    <property type="molecule type" value="Transcribed_RNA"/>
</dbReference>
<evidence type="ECO:0000256" key="1">
    <source>
        <dbReference type="SAM" id="MobiDB-lite"/>
    </source>
</evidence>
<accession>A0A0B7BII0</accession>
<feature type="region of interest" description="Disordered" evidence="1">
    <location>
        <begin position="355"/>
        <end position="379"/>
    </location>
</feature>
<feature type="compositionally biased region" description="Polar residues" evidence="1">
    <location>
        <begin position="362"/>
        <end position="379"/>
    </location>
</feature>
<proteinExistence type="predicted"/>
<dbReference type="AlphaFoldDB" id="A0A0B7BII0"/>